<accession>A0ABY9H0U3</accession>
<dbReference type="RefSeq" id="WP_305483571.1">
    <property type="nucleotide sequence ID" value="NZ_CP117430.1"/>
</dbReference>
<evidence type="ECO:0000313" key="1">
    <source>
        <dbReference type="EMBL" id="WLI21397.1"/>
    </source>
</evidence>
<keyword evidence="2" id="KW-1185">Reference proteome</keyword>
<evidence type="ECO:0008006" key="3">
    <source>
        <dbReference type="Google" id="ProtNLM"/>
    </source>
</evidence>
<gene>
    <name evidence="1" type="ORF">PSH88_16650</name>
</gene>
<dbReference type="EMBL" id="CP117430">
    <property type="protein sequence ID" value="WLI21397.1"/>
    <property type="molecule type" value="Genomic_DNA"/>
</dbReference>
<organism evidence="1 2">
    <name type="scientific">Pseudomonas wuhanensis</name>
    <dbReference type="NCBI Taxonomy" id="2954098"/>
    <lineage>
        <taxon>Bacteria</taxon>
        <taxon>Pseudomonadati</taxon>
        <taxon>Pseudomonadota</taxon>
        <taxon>Gammaproteobacteria</taxon>
        <taxon>Pseudomonadales</taxon>
        <taxon>Pseudomonadaceae</taxon>
        <taxon>Pseudomonas</taxon>
    </lineage>
</organism>
<evidence type="ECO:0000313" key="2">
    <source>
        <dbReference type="Proteomes" id="UP001230768"/>
    </source>
</evidence>
<reference evidence="1 2" key="1">
    <citation type="submission" date="2023-02" db="EMBL/GenBank/DDBJ databases">
        <title>Evolution of Hrp T3SS in non-pathogenic Pseudomonas fluorescens.</title>
        <authorList>
            <person name="Liao K."/>
            <person name="Wei H."/>
            <person name="Gu Y."/>
        </authorList>
    </citation>
    <scope>NUCLEOTIDE SEQUENCE [LARGE SCALE GENOMIC DNA]</scope>
    <source>
        <strain evidence="1 2">FP607</strain>
    </source>
</reference>
<proteinExistence type="predicted"/>
<dbReference type="Proteomes" id="UP001230768">
    <property type="component" value="Chromosome"/>
</dbReference>
<protein>
    <recommendedName>
        <fullName evidence="3">IS110 family transposase</fullName>
    </recommendedName>
</protein>
<sequence>MAYLPELGEVGRHEIAALAGIAPYNDTTAATTKGLVI</sequence>
<name>A0ABY9H0U3_9PSED</name>